<dbReference type="SUPFAM" id="SSF56672">
    <property type="entry name" value="DNA/RNA polymerases"/>
    <property type="match status" value="1"/>
</dbReference>
<evidence type="ECO:0000313" key="10">
    <source>
        <dbReference type="Proteomes" id="UP000765509"/>
    </source>
</evidence>
<evidence type="ECO:0000256" key="2">
    <source>
        <dbReference type="ARBA" id="ARBA00022695"/>
    </source>
</evidence>
<keyword evidence="10" id="KW-1185">Reference proteome</keyword>
<gene>
    <name evidence="9" type="ORF">O181_032151</name>
</gene>
<dbReference type="PANTHER" id="PTHR37984:SF5">
    <property type="entry name" value="PROTEIN NYNRIN-LIKE"/>
    <property type="match status" value="1"/>
</dbReference>
<dbReference type="Gene3D" id="1.10.340.70">
    <property type="match status" value="1"/>
</dbReference>
<organism evidence="9 10">
    <name type="scientific">Austropuccinia psidii MF-1</name>
    <dbReference type="NCBI Taxonomy" id="1389203"/>
    <lineage>
        <taxon>Eukaryota</taxon>
        <taxon>Fungi</taxon>
        <taxon>Dikarya</taxon>
        <taxon>Basidiomycota</taxon>
        <taxon>Pucciniomycotina</taxon>
        <taxon>Pucciniomycetes</taxon>
        <taxon>Pucciniales</taxon>
        <taxon>Sphaerophragmiaceae</taxon>
        <taxon>Austropuccinia</taxon>
    </lineage>
</organism>
<dbReference type="GO" id="GO:0016787">
    <property type="term" value="F:hydrolase activity"/>
    <property type="evidence" value="ECO:0007669"/>
    <property type="project" value="UniProtKB-KW"/>
</dbReference>
<keyword evidence="6" id="KW-0695">RNA-directed DNA polymerase</keyword>
<evidence type="ECO:0000256" key="6">
    <source>
        <dbReference type="ARBA" id="ARBA00022918"/>
    </source>
</evidence>
<name>A0A9Q3CW89_9BASI</name>
<dbReference type="Pfam" id="PF17917">
    <property type="entry name" value="RT_RNaseH"/>
    <property type="match status" value="1"/>
</dbReference>
<reference evidence="9" key="1">
    <citation type="submission" date="2021-03" db="EMBL/GenBank/DDBJ databases">
        <title>Draft genome sequence of rust myrtle Austropuccinia psidii MF-1, a brazilian biotype.</title>
        <authorList>
            <person name="Quecine M.C."/>
            <person name="Pachon D.M.R."/>
            <person name="Bonatelli M.L."/>
            <person name="Correr F.H."/>
            <person name="Franceschini L.M."/>
            <person name="Leite T.F."/>
            <person name="Margarido G.R.A."/>
            <person name="Almeida C.A."/>
            <person name="Ferrarezi J.A."/>
            <person name="Labate C.A."/>
        </authorList>
    </citation>
    <scope>NUCLEOTIDE SEQUENCE</scope>
    <source>
        <strain evidence="9">MF-1</strain>
    </source>
</reference>
<evidence type="ECO:0000259" key="8">
    <source>
        <dbReference type="Pfam" id="PF17921"/>
    </source>
</evidence>
<keyword evidence="5" id="KW-0378">Hydrolase</keyword>
<evidence type="ECO:0000256" key="3">
    <source>
        <dbReference type="ARBA" id="ARBA00022722"/>
    </source>
</evidence>
<evidence type="ECO:0000256" key="5">
    <source>
        <dbReference type="ARBA" id="ARBA00022801"/>
    </source>
</evidence>
<dbReference type="InterPro" id="IPR041588">
    <property type="entry name" value="Integrase_H2C2"/>
</dbReference>
<evidence type="ECO:0008006" key="11">
    <source>
        <dbReference type="Google" id="ProtNLM"/>
    </source>
</evidence>
<evidence type="ECO:0000313" key="9">
    <source>
        <dbReference type="EMBL" id="MBW0492436.1"/>
    </source>
</evidence>
<dbReference type="EMBL" id="AVOT02011588">
    <property type="protein sequence ID" value="MBW0492436.1"/>
    <property type="molecule type" value="Genomic_DNA"/>
</dbReference>
<protein>
    <recommendedName>
        <fullName evidence="11">Integrase zinc-binding domain-containing protein</fullName>
    </recommendedName>
</protein>
<sequence length="244" mass="28466">MRKLLVSDSVKHPVPFDSRKRIPEELKYEIHDKECLGTVWALKCCRAFLLSLASPFEALTNHSSLQYFMSSKVFTLRQAFWAKFVSEFHFSITYCLATLPDALSHHENVYPETEEDFIGKNSINFWKLIKQDEVQPSRLFAVKVECFSDLIESILNKLWQDYQYRSILQELGKGKSVHDYSLDSSSQLFLFKDWVVVPNDPTIQLRIIQKHHDSPVAGYPGQKKTLKLVKQDFHWSGITQYIKD</sequence>
<comment type="caution">
    <text evidence="9">The sequence shown here is derived from an EMBL/GenBank/DDBJ whole genome shotgun (WGS) entry which is preliminary data.</text>
</comment>
<dbReference type="PANTHER" id="PTHR37984">
    <property type="entry name" value="PROTEIN CBG26694"/>
    <property type="match status" value="1"/>
</dbReference>
<dbReference type="InterPro" id="IPR043502">
    <property type="entry name" value="DNA/RNA_pol_sf"/>
</dbReference>
<dbReference type="OrthoDB" id="2505288at2759"/>
<evidence type="ECO:0000259" key="7">
    <source>
        <dbReference type="Pfam" id="PF17917"/>
    </source>
</evidence>
<keyword evidence="3" id="KW-0540">Nuclease</keyword>
<dbReference type="Pfam" id="PF17921">
    <property type="entry name" value="Integrase_H2C2"/>
    <property type="match status" value="1"/>
</dbReference>
<proteinExistence type="predicted"/>
<evidence type="ECO:0000256" key="1">
    <source>
        <dbReference type="ARBA" id="ARBA00022679"/>
    </source>
</evidence>
<keyword evidence="1" id="KW-0808">Transferase</keyword>
<keyword evidence="2" id="KW-0548">Nucleotidyltransferase</keyword>
<keyword evidence="4" id="KW-0255">Endonuclease</keyword>
<dbReference type="InterPro" id="IPR041373">
    <property type="entry name" value="RT_RNaseH"/>
</dbReference>
<dbReference type="GO" id="GO:0004519">
    <property type="term" value="F:endonuclease activity"/>
    <property type="evidence" value="ECO:0007669"/>
    <property type="project" value="UniProtKB-KW"/>
</dbReference>
<accession>A0A9Q3CW89</accession>
<feature type="domain" description="Reverse transcriptase RNase H-like" evidence="7">
    <location>
        <begin position="8"/>
        <end position="88"/>
    </location>
</feature>
<feature type="domain" description="Integrase zinc-binding" evidence="8">
    <location>
        <begin position="201"/>
        <end position="244"/>
    </location>
</feature>
<dbReference type="InterPro" id="IPR050951">
    <property type="entry name" value="Retrovirus_Pol_polyprotein"/>
</dbReference>
<evidence type="ECO:0000256" key="4">
    <source>
        <dbReference type="ARBA" id="ARBA00022759"/>
    </source>
</evidence>
<dbReference type="GO" id="GO:0003964">
    <property type="term" value="F:RNA-directed DNA polymerase activity"/>
    <property type="evidence" value="ECO:0007669"/>
    <property type="project" value="UniProtKB-KW"/>
</dbReference>
<dbReference type="AlphaFoldDB" id="A0A9Q3CW89"/>
<dbReference type="Proteomes" id="UP000765509">
    <property type="component" value="Unassembled WGS sequence"/>
</dbReference>